<evidence type="ECO:0000313" key="2">
    <source>
        <dbReference type="Proteomes" id="UP000318946"/>
    </source>
</evidence>
<dbReference type="RefSeq" id="WP_141411822.1">
    <property type="nucleotide sequence ID" value="NZ_AP019735.1"/>
</dbReference>
<reference evidence="2" key="1">
    <citation type="submission" date="2019-06" db="EMBL/GenBank/DDBJ databases">
        <title>Alistipes onderdonkii subsp. vulgaris subsp. nov., Alistipes dispar sp. nov. and Alistipes communis sp. nov., isolated from human faeces, and creation of Alistipes onderdonkii subsp. onderdonkii subsp. nov.</title>
        <authorList>
            <person name="Sakamoto M."/>
            <person name="Ikeyama N."/>
            <person name="Ogata Y."/>
            <person name="Suda W."/>
            <person name="Iino T."/>
            <person name="Hattori M."/>
            <person name="Ohkuma M."/>
        </authorList>
    </citation>
    <scope>NUCLEOTIDE SEQUENCE [LARGE SCALE GENOMIC DNA]</scope>
    <source>
        <strain evidence="2">5CBH24</strain>
    </source>
</reference>
<dbReference type="OrthoDB" id="1001020at2"/>
<evidence type="ECO:0000313" key="1">
    <source>
        <dbReference type="EMBL" id="BBL02770.1"/>
    </source>
</evidence>
<keyword evidence="2" id="KW-1185">Reference proteome</keyword>
<evidence type="ECO:0008006" key="3">
    <source>
        <dbReference type="Google" id="ProtNLM"/>
    </source>
</evidence>
<dbReference type="KEGG" id="acou:A5CBH24_00830"/>
<gene>
    <name evidence="1" type="ORF">A5CBH24_00830</name>
</gene>
<protein>
    <recommendedName>
        <fullName evidence="3">DUF3876 domain-containing protein</fullName>
    </recommendedName>
</protein>
<proteinExistence type="predicted"/>
<dbReference type="EMBL" id="AP019735">
    <property type="protein sequence ID" value="BBL02770.1"/>
    <property type="molecule type" value="Genomic_DNA"/>
</dbReference>
<accession>A0A4Y1WNS2</accession>
<dbReference type="Proteomes" id="UP000318946">
    <property type="component" value="Chromosome"/>
</dbReference>
<organism evidence="1 2">
    <name type="scientific">Alistipes communis</name>
    <dbReference type="NCBI Taxonomy" id="2585118"/>
    <lineage>
        <taxon>Bacteria</taxon>
        <taxon>Pseudomonadati</taxon>
        <taxon>Bacteroidota</taxon>
        <taxon>Bacteroidia</taxon>
        <taxon>Bacteroidales</taxon>
        <taxon>Rikenellaceae</taxon>
        <taxon>Alistipes</taxon>
    </lineage>
</organism>
<sequence length="179" mass="20295">MSKIISCEQLRRLARHHAGIGEILTEALLSPDHREPMPETIFGEIREFCDPPACGLSACGHEASAPAPAPFGEPVVTSGWREEELRRREREMGRLCGRWMSAPNRCGIEIVRAGEHFVLRYLKRNGRPTGERYVLVWLGGDILYYGSDDRITILALDTQTDTLMVSPGEDYTRQRENER</sequence>
<dbReference type="GeneID" id="78340805"/>
<name>A0A4Y1WNS2_9BACT</name>
<dbReference type="AlphaFoldDB" id="A0A4Y1WNS2"/>